<dbReference type="GO" id="GO:0046392">
    <property type="term" value="P:galactarate catabolic process"/>
    <property type="evidence" value="ECO:0007669"/>
    <property type="project" value="UniProtKB-UniRule"/>
</dbReference>
<dbReference type="Gene3D" id="2.30.130.110">
    <property type="match status" value="1"/>
</dbReference>
<organism evidence="5 6">
    <name type="scientific">Proteiniclasticum ruminis</name>
    <dbReference type="NCBI Taxonomy" id="398199"/>
    <lineage>
        <taxon>Bacteria</taxon>
        <taxon>Bacillati</taxon>
        <taxon>Bacillota</taxon>
        <taxon>Clostridia</taxon>
        <taxon>Eubacteriales</taxon>
        <taxon>Clostridiaceae</taxon>
        <taxon>Proteiniclasticum</taxon>
    </lineage>
</organism>
<dbReference type="EMBL" id="FNDZ01000001">
    <property type="protein sequence ID" value="SDI07948.1"/>
    <property type="molecule type" value="Genomic_DNA"/>
</dbReference>
<dbReference type="InterPro" id="IPR013974">
    <property type="entry name" value="SAF"/>
</dbReference>
<dbReference type="Pfam" id="PF08666">
    <property type="entry name" value="SAF"/>
    <property type="match status" value="1"/>
</dbReference>
<feature type="domain" description="SAF" evidence="4">
    <location>
        <begin position="18"/>
        <end position="85"/>
    </location>
</feature>
<sequence length="505" mass="55133">MKEISNKSLVKVHPQDNVMIVVSSEGLNKGDIIEGIEVQEDIPQSHKMNLNDLKAGDPVIRYNEIIGYANMDIDKGSWITEHRLNLPTPPRLEDLKLATAVPEKLPPLEGYTFLGYRNPNGSVGTKNMLGITTSVQCVEGVLNIAVKELEKKLADYPNVDGIMPINHNYGCGVAISAKNAEIPIRTIKNLSEHPNFGGEMLYVGLGCEKMIPERVFMDLKDNNYVMLQELHGFHAMVREIVDKGEEILKRLNSRKREVCDAKELVIGLQCGGSDAFSGVTANPAVGYASDLLVRCGATVLFSEVTEVRDGVHLLTPRAETVEIAEQIREEMAWYDEYLDLGHVDRDANPTPGNKKGGLANIVEKSLGSIAKSGNSAISDVLGPGQKVRKNGLIFAATPASDFVCGTLQMASGITLQVFTTGRGTPYGLKMVPVIKVSTRNELKEKWFDLIDVNAGTIATGESTIEDKGWEIFRLILDIASGREKCCADKLGIENAICLFNPAPIT</sequence>
<evidence type="ECO:0000256" key="2">
    <source>
        <dbReference type="ARBA" id="ARBA00023239"/>
    </source>
</evidence>
<evidence type="ECO:0000256" key="1">
    <source>
        <dbReference type="ARBA" id="ARBA00010986"/>
    </source>
</evidence>
<dbReference type="GO" id="GO:0008867">
    <property type="term" value="F:galactarate dehydratase activity"/>
    <property type="evidence" value="ECO:0007669"/>
    <property type="project" value="UniProtKB-UniRule"/>
</dbReference>
<keyword evidence="2" id="KW-0456">Lyase</keyword>
<reference evidence="5 6" key="1">
    <citation type="submission" date="2016-10" db="EMBL/GenBank/DDBJ databases">
        <authorList>
            <person name="de Groot N.N."/>
        </authorList>
    </citation>
    <scope>NUCLEOTIDE SEQUENCE [LARGE SCALE GENOMIC DNA]</scope>
    <source>
        <strain evidence="5 6">CGMCC 1.5058</strain>
    </source>
</reference>
<dbReference type="GO" id="GO:0019698">
    <property type="term" value="P:D-galacturonate catabolic process"/>
    <property type="evidence" value="ECO:0007669"/>
    <property type="project" value="TreeGrafter"/>
</dbReference>
<evidence type="ECO:0000256" key="3">
    <source>
        <dbReference type="NCBIfam" id="TIGR03248"/>
    </source>
</evidence>
<dbReference type="EC" id="4.2.1.42" evidence="3"/>
<accession>A0A1G8HMP9</accession>
<dbReference type="InterPro" id="IPR007392">
    <property type="entry name" value="GD_AH_second"/>
</dbReference>
<dbReference type="NCBIfam" id="TIGR03248">
    <property type="entry name" value="galactar-dH20"/>
    <property type="match status" value="1"/>
</dbReference>
<proteinExistence type="inferred from homology"/>
<evidence type="ECO:0000259" key="4">
    <source>
        <dbReference type="SMART" id="SM00858"/>
    </source>
</evidence>
<evidence type="ECO:0000313" key="5">
    <source>
        <dbReference type="EMBL" id="SDI07948.1"/>
    </source>
</evidence>
<dbReference type="InterPro" id="IPR044144">
    <property type="entry name" value="SAF_UxaA/GarD"/>
</dbReference>
<gene>
    <name evidence="5" type="ORF">SAMN05421804_101637</name>
</gene>
<dbReference type="Pfam" id="PF20629">
    <property type="entry name" value="GD_AH_C"/>
    <property type="match status" value="1"/>
</dbReference>
<dbReference type="PANTHER" id="PTHR30536">
    <property type="entry name" value="ALTRONATE/GALACTARATE DEHYDRATASE"/>
    <property type="match status" value="1"/>
</dbReference>
<dbReference type="AlphaFoldDB" id="A0A1G8HMP9"/>
<dbReference type="Pfam" id="PF04295">
    <property type="entry name" value="GD_AH_second"/>
    <property type="match status" value="1"/>
</dbReference>
<dbReference type="CDD" id="cd11613">
    <property type="entry name" value="SAF_AH_GD"/>
    <property type="match status" value="1"/>
</dbReference>
<evidence type="ECO:0000313" key="6">
    <source>
        <dbReference type="Proteomes" id="UP000183255"/>
    </source>
</evidence>
<name>A0A1G8HMP9_9CLOT</name>
<dbReference type="SMART" id="SM00858">
    <property type="entry name" value="SAF"/>
    <property type="match status" value="1"/>
</dbReference>
<dbReference type="InterPro" id="IPR048332">
    <property type="entry name" value="GD_AH_C"/>
</dbReference>
<dbReference type="InterPro" id="IPR017654">
    <property type="entry name" value="GarD-like"/>
</dbReference>
<dbReference type="PANTHER" id="PTHR30536:SF1">
    <property type="entry name" value="GALACTARATE DEHYDRATASE (L-THREO-FORMING)"/>
    <property type="match status" value="1"/>
</dbReference>
<protein>
    <recommendedName>
        <fullName evidence="3">Galactarate dehydratase</fullName>
        <ecNumber evidence="3">4.2.1.42</ecNumber>
    </recommendedName>
</protein>
<dbReference type="RefSeq" id="WP_036909047.1">
    <property type="nucleotide sequence ID" value="NZ_FNDZ01000001.1"/>
</dbReference>
<dbReference type="InterPro" id="IPR052172">
    <property type="entry name" value="UxaA_altronate/galactarate_dh"/>
</dbReference>
<comment type="similarity">
    <text evidence="1">Belongs to the UxaA family.</text>
</comment>
<dbReference type="Proteomes" id="UP000183255">
    <property type="component" value="Unassembled WGS sequence"/>
</dbReference>